<dbReference type="Gene3D" id="3.40.50.2300">
    <property type="match status" value="1"/>
</dbReference>
<dbReference type="GO" id="GO:0000160">
    <property type="term" value="P:phosphorelay signal transduction system"/>
    <property type="evidence" value="ECO:0007669"/>
    <property type="project" value="InterPro"/>
</dbReference>
<dbReference type="PATRIC" id="fig|46429.4.peg.2819"/>
<dbReference type="InterPro" id="IPR011006">
    <property type="entry name" value="CheY-like_superfamily"/>
</dbReference>
<dbReference type="Proteomes" id="UP000028411">
    <property type="component" value="Unassembled WGS sequence"/>
</dbReference>
<evidence type="ECO:0000313" key="4">
    <source>
        <dbReference type="Proteomes" id="UP000028411"/>
    </source>
</evidence>
<dbReference type="OrthoDB" id="5520457at2"/>
<organism evidence="3 4">
    <name type="scientific">Sphingobium chlorophenolicum</name>
    <dbReference type="NCBI Taxonomy" id="46429"/>
    <lineage>
        <taxon>Bacteria</taxon>
        <taxon>Pseudomonadati</taxon>
        <taxon>Pseudomonadota</taxon>
        <taxon>Alphaproteobacteria</taxon>
        <taxon>Sphingomonadales</taxon>
        <taxon>Sphingomonadaceae</taxon>
        <taxon>Sphingobium</taxon>
    </lineage>
</organism>
<dbReference type="RefSeq" id="WP_037452990.1">
    <property type="nucleotide sequence ID" value="NZ_JFHR01000032.1"/>
</dbReference>
<comment type="caution">
    <text evidence="3">The sequence shown here is derived from an EMBL/GenBank/DDBJ whole genome shotgun (WGS) entry which is preliminary data.</text>
</comment>
<reference evidence="3 4" key="1">
    <citation type="submission" date="2014-02" db="EMBL/GenBank/DDBJ databases">
        <title>Whole genome sequence of Sphingobium chlorophenolicum NBRC 16172.</title>
        <authorList>
            <person name="Gan H.M."/>
            <person name="Gan H.Y."/>
            <person name="Chew T.H."/>
            <person name="Savka M.A."/>
        </authorList>
    </citation>
    <scope>NUCLEOTIDE SEQUENCE [LARGE SCALE GENOMIC DNA]</scope>
    <source>
        <strain evidence="3 4">NBRC 16172</strain>
    </source>
</reference>
<proteinExistence type="predicted"/>
<feature type="domain" description="Response regulatory" evidence="2">
    <location>
        <begin position="5"/>
        <end position="138"/>
    </location>
</feature>
<protein>
    <submittedName>
        <fullName evidence="3">Response regulator containing a CheY-like receiver domain and an HD-GYP domain protein</fullName>
    </submittedName>
</protein>
<dbReference type="SUPFAM" id="SSF52172">
    <property type="entry name" value="CheY-like"/>
    <property type="match status" value="1"/>
</dbReference>
<dbReference type="EMBL" id="JFHR01000032">
    <property type="protein sequence ID" value="KEQ52934.1"/>
    <property type="molecule type" value="Genomic_DNA"/>
</dbReference>
<evidence type="ECO:0000313" key="3">
    <source>
        <dbReference type="EMBL" id="KEQ52934.1"/>
    </source>
</evidence>
<gene>
    <name evidence="3" type="ORF">BV95_02845</name>
</gene>
<dbReference type="CDD" id="cd00156">
    <property type="entry name" value="REC"/>
    <property type="match status" value="1"/>
</dbReference>
<keyword evidence="1" id="KW-0597">Phosphoprotein</keyword>
<sequence length="154" mass="17201">MTISKILLVEDELHKREELTACLAEFFGNALQLEHVDSVHAAFWAVSADEFDLIILDMALPTFSTEGSAAERGHDQALGGVEVLRALKARNLAAKIIIITQYPEITIGGKRYKLDKASEMLSRRYEQHVIGGVLYKYRSPSNSVRLTTLLKKLT</sequence>
<name>A0A081RCL1_SPHCR</name>
<dbReference type="PROSITE" id="PS50110">
    <property type="entry name" value="RESPONSE_REGULATORY"/>
    <property type="match status" value="1"/>
</dbReference>
<dbReference type="AlphaFoldDB" id="A0A081RCL1"/>
<dbReference type="eggNOG" id="COG0745">
    <property type="taxonomic scope" value="Bacteria"/>
</dbReference>
<accession>A0A081RCL1</accession>
<evidence type="ECO:0000256" key="1">
    <source>
        <dbReference type="PROSITE-ProRule" id="PRU00169"/>
    </source>
</evidence>
<feature type="modified residue" description="4-aspartylphosphate" evidence="1">
    <location>
        <position position="57"/>
    </location>
</feature>
<evidence type="ECO:0000259" key="2">
    <source>
        <dbReference type="PROSITE" id="PS50110"/>
    </source>
</evidence>
<dbReference type="InterPro" id="IPR001789">
    <property type="entry name" value="Sig_transdc_resp-reg_receiver"/>
</dbReference>